<evidence type="ECO:0000313" key="2">
    <source>
        <dbReference type="EMBL" id="CAG6647102.1"/>
    </source>
</evidence>
<feature type="region of interest" description="Disordered" evidence="1">
    <location>
        <begin position="35"/>
        <end position="84"/>
    </location>
</feature>
<evidence type="ECO:0000256" key="1">
    <source>
        <dbReference type="SAM" id="MobiDB-lite"/>
    </source>
</evidence>
<name>A0A8D8W4U6_9HEMI</name>
<sequence length="111" mass="12689">MDAKKSPWKIPPRSQPTSCRQISVVRMADKWRVDARNRGILRSHPRPGNQHKKLPETHSERPPSTGRQMQEMSGKTRDNTTHHICMQHVVPIRLLVPAQSSGRHNTPGHLL</sequence>
<dbReference type="EMBL" id="HBUF01145218">
    <property type="protein sequence ID" value="CAG6647097.1"/>
    <property type="molecule type" value="Transcribed_RNA"/>
</dbReference>
<dbReference type="AlphaFoldDB" id="A0A8D8W4U6"/>
<reference evidence="2" key="1">
    <citation type="submission" date="2021-05" db="EMBL/GenBank/DDBJ databases">
        <authorList>
            <person name="Alioto T."/>
            <person name="Alioto T."/>
            <person name="Gomez Garrido J."/>
        </authorList>
    </citation>
    <scope>NUCLEOTIDE SEQUENCE</scope>
</reference>
<organism evidence="2">
    <name type="scientific">Cacopsylla melanoneura</name>
    <dbReference type="NCBI Taxonomy" id="428564"/>
    <lineage>
        <taxon>Eukaryota</taxon>
        <taxon>Metazoa</taxon>
        <taxon>Ecdysozoa</taxon>
        <taxon>Arthropoda</taxon>
        <taxon>Hexapoda</taxon>
        <taxon>Insecta</taxon>
        <taxon>Pterygota</taxon>
        <taxon>Neoptera</taxon>
        <taxon>Paraneoptera</taxon>
        <taxon>Hemiptera</taxon>
        <taxon>Sternorrhyncha</taxon>
        <taxon>Psylloidea</taxon>
        <taxon>Psyllidae</taxon>
        <taxon>Psyllinae</taxon>
        <taxon>Cacopsylla</taxon>
    </lineage>
</organism>
<feature type="compositionally biased region" description="Basic residues" evidence="1">
    <location>
        <begin position="39"/>
        <end position="52"/>
    </location>
</feature>
<dbReference type="EMBL" id="HBUF01145220">
    <property type="protein sequence ID" value="CAG6647108.1"/>
    <property type="molecule type" value="Transcribed_RNA"/>
</dbReference>
<protein>
    <submittedName>
        <fullName evidence="2">Uncharacterized protein</fullName>
    </submittedName>
</protein>
<accession>A0A8D8W4U6</accession>
<dbReference type="EMBL" id="HBUF01145217">
    <property type="protein sequence ID" value="CAG6647091.1"/>
    <property type="molecule type" value="Transcribed_RNA"/>
</dbReference>
<dbReference type="EMBL" id="HBUF01145219">
    <property type="protein sequence ID" value="CAG6647102.1"/>
    <property type="molecule type" value="Transcribed_RNA"/>
</dbReference>
<proteinExistence type="predicted"/>